<dbReference type="InterPro" id="IPR050123">
    <property type="entry name" value="Prok_molybdopt-oxidoreductase"/>
</dbReference>
<dbReference type="Gene3D" id="3.40.50.740">
    <property type="match status" value="1"/>
</dbReference>
<reference evidence="7 8" key="1">
    <citation type="journal article" date="2019" name="Int. J. Syst. Evol. Microbiol.">
        <title>The Global Catalogue of Microorganisms (GCM) 10K type strain sequencing project: providing services to taxonomists for standard genome sequencing and annotation.</title>
        <authorList>
            <consortium name="The Broad Institute Genomics Platform"/>
            <consortium name="The Broad Institute Genome Sequencing Center for Infectious Disease"/>
            <person name="Wu L."/>
            <person name="Ma J."/>
        </authorList>
    </citation>
    <scope>NUCLEOTIDE SEQUENCE [LARGE SCALE GENOMIC DNA]</scope>
    <source>
        <strain evidence="7 8">JCM 10671</strain>
    </source>
</reference>
<dbReference type="InterPro" id="IPR006657">
    <property type="entry name" value="MoPterin_dinucl-bd_dom"/>
</dbReference>
<dbReference type="Proteomes" id="UP001500957">
    <property type="component" value="Unassembled WGS sequence"/>
</dbReference>
<dbReference type="CDD" id="cd02782">
    <property type="entry name" value="MopB_CT_1"/>
    <property type="match status" value="1"/>
</dbReference>
<keyword evidence="2" id="KW-0479">Metal-binding</keyword>
<dbReference type="InterPro" id="IPR006963">
    <property type="entry name" value="Mopterin_OxRdtase_4Fe-4S_dom"/>
</dbReference>
<keyword evidence="8" id="KW-1185">Reference proteome</keyword>
<dbReference type="PROSITE" id="PS51669">
    <property type="entry name" value="4FE4S_MOW_BIS_MGD"/>
    <property type="match status" value="1"/>
</dbReference>
<keyword evidence="5" id="KW-0411">Iron-sulfur</keyword>
<evidence type="ECO:0000256" key="1">
    <source>
        <dbReference type="ARBA" id="ARBA00022485"/>
    </source>
</evidence>
<evidence type="ECO:0000313" key="7">
    <source>
        <dbReference type="EMBL" id="GAA0630351.1"/>
    </source>
</evidence>
<dbReference type="Pfam" id="PF01568">
    <property type="entry name" value="Molydop_binding"/>
    <property type="match status" value="1"/>
</dbReference>
<dbReference type="SUPFAM" id="SSF50692">
    <property type="entry name" value="ADC-like"/>
    <property type="match status" value="1"/>
</dbReference>
<dbReference type="Gene3D" id="2.20.25.90">
    <property type="entry name" value="ADC-like domains"/>
    <property type="match status" value="1"/>
</dbReference>
<dbReference type="SUPFAM" id="SSF53706">
    <property type="entry name" value="Formate dehydrogenase/DMSO reductase, domains 1-3"/>
    <property type="match status" value="1"/>
</dbReference>
<comment type="caution">
    <text evidence="7">The sequence shown here is derived from an EMBL/GenBank/DDBJ whole genome shotgun (WGS) entry which is preliminary data.</text>
</comment>
<evidence type="ECO:0000256" key="4">
    <source>
        <dbReference type="ARBA" id="ARBA00023004"/>
    </source>
</evidence>
<keyword evidence="4" id="KW-0408">Iron</keyword>
<dbReference type="Gene3D" id="2.40.40.20">
    <property type="match status" value="1"/>
</dbReference>
<dbReference type="PANTHER" id="PTHR43105">
    <property type="entry name" value="RESPIRATORY NITRATE REDUCTASE"/>
    <property type="match status" value="1"/>
</dbReference>
<dbReference type="PROSITE" id="PS00932">
    <property type="entry name" value="MOLYBDOPTERIN_PROK_3"/>
    <property type="match status" value="1"/>
</dbReference>
<dbReference type="PANTHER" id="PTHR43105:SF9">
    <property type="entry name" value="NADPH-FE(3+) OXIDOREDUCTASE SUBUNIT ALPHA"/>
    <property type="match status" value="1"/>
</dbReference>
<keyword evidence="1" id="KW-0004">4Fe-4S</keyword>
<evidence type="ECO:0000256" key="3">
    <source>
        <dbReference type="ARBA" id="ARBA00023002"/>
    </source>
</evidence>
<dbReference type="SMART" id="SM00926">
    <property type="entry name" value="Molybdop_Fe4S4"/>
    <property type="match status" value="1"/>
</dbReference>
<protein>
    <submittedName>
        <fullName evidence="7">Molybdopterin oxidoreductase family protein</fullName>
    </submittedName>
</protein>
<dbReference type="EMBL" id="BAAAHE010000038">
    <property type="protein sequence ID" value="GAA0630351.1"/>
    <property type="molecule type" value="Genomic_DNA"/>
</dbReference>
<accession>A0ABN1H6G1</accession>
<feature type="domain" description="4Fe-4S Mo/W bis-MGD-type" evidence="6">
    <location>
        <begin position="1"/>
        <end position="62"/>
    </location>
</feature>
<evidence type="ECO:0000313" key="8">
    <source>
        <dbReference type="Proteomes" id="UP001500957"/>
    </source>
</evidence>
<dbReference type="Gene3D" id="3.40.228.10">
    <property type="entry name" value="Dimethylsulfoxide Reductase, domain 2"/>
    <property type="match status" value="1"/>
</dbReference>
<dbReference type="InterPro" id="IPR006656">
    <property type="entry name" value="Mopterin_OxRdtase"/>
</dbReference>
<proteinExistence type="predicted"/>
<name>A0ABN1H6G1_9ACTN</name>
<dbReference type="InterPro" id="IPR009010">
    <property type="entry name" value="Asp_de-COase-like_dom_sf"/>
</dbReference>
<keyword evidence="3" id="KW-0560">Oxidoreductase</keyword>
<evidence type="ECO:0000256" key="2">
    <source>
        <dbReference type="ARBA" id="ARBA00022723"/>
    </source>
</evidence>
<evidence type="ECO:0000256" key="5">
    <source>
        <dbReference type="ARBA" id="ARBA00023014"/>
    </source>
</evidence>
<dbReference type="InterPro" id="IPR006655">
    <property type="entry name" value="Mopterin_OxRdtase_prok_CS"/>
</dbReference>
<evidence type="ECO:0000259" key="6">
    <source>
        <dbReference type="PROSITE" id="PS51669"/>
    </source>
</evidence>
<organism evidence="7 8">
    <name type="scientific">Sporichthya brevicatena</name>
    <dbReference type="NCBI Taxonomy" id="171442"/>
    <lineage>
        <taxon>Bacteria</taxon>
        <taxon>Bacillati</taxon>
        <taxon>Actinomycetota</taxon>
        <taxon>Actinomycetes</taxon>
        <taxon>Sporichthyales</taxon>
        <taxon>Sporichthyaceae</taxon>
        <taxon>Sporichthya</taxon>
    </lineage>
</organism>
<dbReference type="Pfam" id="PF00384">
    <property type="entry name" value="Molybdopterin"/>
    <property type="match status" value="1"/>
</dbReference>
<dbReference type="RefSeq" id="WP_344607591.1">
    <property type="nucleotide sequence ID" value="NZ_BAAAHE010000038.1"/>
</dbReference>
<sequence length="742" mass="78359">MRTARRICPLCEAMCGLDVTLDSAPDGTEVVTAVRGADDDVFSRGYQCPKGVYLGALDSDPDRLTVPLIRTDDGFVEASWEEAFAAVRAGLDAVREAHGSEAFALYRGNPTAHNFAAVPYLRVLMGAMKTRQHYTASSADQMPAHVAAGAVFGSPMSIPVPDIDHTSYLLMLGANPLVSNGSLFTAPDLPRRLRELKKRGGSLVVVDPKRTETARRADRHLAIRPGTDALFLLALLAELDATGKVTPGQHAVAFAGLDEVLRLAAPFTPERVAGATGLDPADIRAVAQDLAAAPTAAVYGRIGTCTTVHGTLTQWLIVVLNAVTGNLDRPGGVMFPRSAIRPAYLPEAPMKVGRWHSRVRNLPEVIGEFPVATLAEEITEPGAGQIRALITVAGNPVLSAPNGDRLDEALPTLDYMVSVDPYLNETTRHANVILPPPRVLQNGHFDWLLSGFQVRAVVRYTPAAVELGPDQLSEADILARLAAICAGNDAPAATAAAGAKLVDGMLARAVTMPSSPVEGRDPAELLAAVTGRSDLERHLDVMLRLGPFGDGFGANPDGVTLAKLLERPEGIDYGPMEPRLAEVTIHPDGLVRLCPAEFAAQVETLAADLDRAWPEYVLIGRRALRSNNSWMHNLPDLIGGSTRCTLQMHPDDAAKLGIADGADVTITSAAGSVTAPAELTPAMRAGVVSLPHGWGHDVPGVRLKVATSAAGVNANALTDHRVVDPLSGTAVFNGVPVELTPA</sequence>
<gene>
    <name evidence="7" type="ORF">GCM10009547_37610</name>
</gene>